<dbReference type="CDD" id="cd06121">
    <property type="entry name" value="cupin_YML079wp"/>
    <property type="match status" value="1"/>
</dbReference>
<sequence length="170" mass="18758">MTAADYTKALNLQPHPEGGYFAETYRADETVTASALHSRFGGERSFGTAIYFLLESHHFSALHRIKSDEIWHFYAGRPLEIFVIAPDATLTVIRLGNNLAQGEVFQAVVPAGCWFGSKPAPNATLADATFSLVGCTVAPGFDFADFEMADRNVLLAEFPEYRDVIEMLTF</sequence>
<dbReference type="PANTHER" id="PTHR33387:SF3">
    <property type="entry name" value="DUF985 DOMAIN-CONTAINING PROTEIN"/>
    <property type="match status" value="1"/>
</dbReference>
<protein>
    <submittedName>
        <fullName evidence="2">Cupin domain-containing protein</fullName>
    </submittedName>
</protein>
<feature type="domain" description="DUF985" evidence="1">
    <location>
        <begin position="7"/>
        <end position="149"/>
    </location>
</feature>
<name>A0A926Y160_9BACT</name>
<proteinExistence type="predicted"/>
<reference evidence="2" key="1">
    <citation type="submission" date="2020-09" db="EMBL/GenBank/DDBJ databases">
        <authorList>
            <person name="Kim M.K."/>
        </authorList>
    </citation>
    <scope>NUCLEOTIDE SEQUENCE</scope>
    <source>
        <strain evidence="2">BT702</strain>
    </source>
</reference>
<keyword evidence="3" id="KW-1185">Reference proteome</keyword>
<dbReference type="EMBL" id="JACWZY010000027">
    <property type="protein sequence ID" value="MBD2704005.1"/>
    <property type="molecule type" value="Genomic_DNA"/>
</dbReference>
<dbReference type="Proteomes" id="UP000598820">
    <property type="component" value="Unassembled WGS sequence"/>
</dbReference>
<gene>
    <name evidence="2" type="ORF">IC229_25395</name>
</gene>
<dbReference type="InterPro" id="IPR009327">
    <property type="entry name" value="Cupin_DUF985"/>
</dbReference>
<evidence type="ECO:0000259" key="1">
    <source>
        <dbReference type="Pfam" id="PF06172"/>
    </source>
</evidence>
<evidence type="ECO:0000313" key="3">
    <source>
        <dbReference type="Proteomes" id="UP000598820"/>
    </source>
</evidence>
<dbReference type="RefSeq" id="WP_190890224.1">
    <property type="nucleotide sequence ID" value="NZ_JACWZY010000027.1"/>
</dbReference>
<dbReference type="InterPro" id="IPR039935">
    <property type="entry name" value="YML079W-like"/>
</dbReference>
<evidence type="ECO:0000313" key="2">
    <source>
        <dbReference type="EMBL" id="MBD2704005.1"/>
    </source>
</evidence>
<dbReference type="PANTHER" id="PTHR33387">
    <property type="entry name" value="RMLC-LIKE JELLY ROLL FOLD PROTEIN"/>
    <property type="match status" value="1"/>
</dbReference>
<accession>A0A926Y160</accession>
<dbReference type="Gene3D" id="2.60.120.10">
    <property type="entry name" value="Jelly Rolls"/>
    <property type="match status" value="1"/>
</dbReference>
<organism evidence="2 3">
    <name type="scientific">Spirosoma profusum</name>
    <dbReference type="NCBI Taxonomy" id="2771354"/>
    <lineage>
        <taxon>Bacteria</taxon>
        <taxon>Pseudomonadati</taxon>
        <taxon>Bacteroidota</taxon>
        <taxon>Cytophagia</taxon>
        <taxon>Cytophagales</taxon>
        <taxon>Cytophagaceae</taxon>
        <taxon>Spirosoma</taxon>
    </lineage>
</organism>
<dbReference type="Pfam" id="PF06172">
    <property type="entry name" value="Cupin_5"/>
    <property type="match status" value="1"/>
</dbReference>
<comment type="caution">
    <text evidence="2">The sequence shown here is derived from an EMBL/GenBank/DDBJ whole genome shotgun (WGS) entry which is preliminary data.</text>
</comment>
<dbReference type="SUPFAM" id="SSF51182">
    <property type="entry name" value="RmlC-like cupins"/>
    <property type="match status" value="1"/>
</dbReference>
<dbReference type="InterPro" id="IPR011051">
    <property type="entry name" value="RmlC_Cupin_sf"/>
</dbReference>
<dbReference type="InterPro" id="IPR014710">
    <property type="entry name" value="RmlC-like_jellyroll"/>
</dbReference>
<dbReference type="AlphaFoldDB" id="A0A926Y160"/>